<reference evidence="2" key="2">
    <citation type="submission" date="2020-05" db="UniProtKB">
        <authorList>
            <consortium name="EnsemblMetazoa"/>
        </authorList>
    </citation>
    <scope>IDENTIFICATION</scope>
</reference>
<evidence type="ECO:0000313" key="2">
    <source>
        <dbReference type="EnsemblMetazoa" id="ASIC000869-PA"/>
    </source>
</evidence>
<protein>
    <submittedName>
        <fullName evidence="1 2">Uncharacterized protein</fullName>
    </submittedName>
</protein>
<organism evidence="1">
    <name type="scientific">Anopheles sinensis</name>
    <name type="common">Mosquito</name>
    <dbReference type="NCBI Taxonomy" id="74873"/>
    <lineage>
        <taxon>Eukaryota</taxon>
        <taxon>Metazoa</taxon>
        <taxon>Ecdysozoa</taxon>
        <taxon>Arthropoda</taxon>
        <taxon>Hexapoda</taxon>
        <taxon>Insecta</taxon>
        <taxon>Pterygota</taxon>
        <taxon>Neoptera</taxon>
        <taxon>Endopterygota</taxon>
        <taxon>Diptera</taxon>
        <taxon>Nematocera</taxon>
        <taxon>Culicoidea</taxon>
        <taxon>Culicidae</taxon>
        <taxon>Anophelinae</taxon>
        <taxon>Anopheles</taxon>
    </lineage>
</organism>
<dbReference type="EMBL" id="ATLV01004125">
    <property type="status" value="NOT_ANNOTATED_CDS"/>
    <property type="molecule type" value="Genomic_DNA"/>
</dbReference>
<dbReference type="EMBL" id="KE524190">
    <property type="protein sequence ID" value="KFB34987.1"/>
    <property type="molecule type" value="Genomic_DNA"/>
</dbReference>
<reference evidence="1 3" key="1">
    <citation type="journal article" date="2014" name="BMC Genomics">
        <title>Genome sequence of Anopheles sinensis provides insight into genetics basis of mosquito competence for malaria parasites.</title>
        <authorList>
            <person name="Zhou D."/>
            <person name="Zhang D."/>
            <person name="Ding G."/>
            <person name="Shi L."/>
            <person name="Hou Q."/>
            <person name="Ye Y."/>
            <person name="Xu Y."/>
            <person name="Zhou H."/>
            <person name="Xiong C."/>
            <person name="Li S."/>
            <person name="Yu J."/>
            <person name="Hong S."/>
            <person name="Yu X."/>
            <person name="Zou P."/>
            <person name="Chen C."/>
            <person name="Chang X."/>
            <person name="Wang W."/>
            <person name="Lv Y."/>
            <person name="Sun Y."/>
            <person name="Ma L."/>
            <person name="Shen B."/>
            <person name="Zhu C."/>
        </authorList>
    </citation>
    <scope>NUCLEOTIDE SEQUENCE [LARGE SCALE GENOMIC DNA]</scope>
</reference>
<dbReference type="VEuPathDB" id="VectorBase:ASIC000869"/>
<evidence type="ECO:0000313" key="3">
    <source>
        <dbReference type="Proteomes" id="UP000030765"/>
    </source>
</evidence>
<accession>A0A084VAJ3</accession>
<dbReference type="Proteomes" id="UP000030765">
    <property type="component" value="Unassembled WGS sequence"/>
</dbReference>
<sequence length="108" mass="12909">MTECFFSWEKRHRCSIQHQPVHCNFRSNKRDKVSRLGEIARIFRNANTTDEGHEDQIIVMFARQSRGEIALTYCTSNEEMGPHTHLQREENGRKRPVNTFKRRCEKRC</sequence>
<dbReference type="EnsemblMetazoa" id="ASIC000869-RA">
    <property type="protein sequence ID" value="ASIC000869-PA"/>
    <property type="gene ID" value="ASIC000869"/>
</dbReference>
<proteinExistence type="predicted"/>
<dbReference type="AlphaFoldDB" id="A0A084VAJ3"/>
<gene>
    <name evidence="1" type="ORF">ZHAS_00000869</name>
</gene>
<evidence type="ECO:0000313" key="1">
    <source>
        <dbReference type="EMBL" id="KFB34987.1"/>
    </source>
</evidence>
<name>A0A084VAJ3_ANOSI</name>
<keyword evidence="3" id="KW-1185">Reference proteome</keyword>